<dbReference type="PANTHER" id="PTHR45527">
    <property type="entry name" value="NONRIBOSOMAL PEPTIDE SYNTHETASE"/>
    <property type="match status" value="1"/>
</dbReference>
<gene>
    <name evidence="3" type="ORF">EJ03DRAFT_386361</name>
</gene>
<dbReference type="EMBL" id="ML995958">
    <property type="protein sequence ID" value="KAF2763829.1"/>
    <property type="molecule type" value="Genomic_DNA"/>
</dbReference>
<reference evidence="3" key="1">
    <citation type="journal article" date="2020" name="Stud. Mycol.">
        <title>101 Dothideomycetes genomes: a test case for predicting lifestyles and emergence of pathogens.</title>
        <authorList>
            <person name="Haridas S."/>
            <person name="Albert R."/>
            <person name="Binder M."/>
            <person name="Bloem J."/>
            <person name="Labutti K."/>
            <person name="Salamov A."/>
            <person name="Andreopoulos B."/>
            <person name="Baker S."/>
            <person name="Barry K."/>
            <person name="Bills G."/>
            <person name="Bluhm B."/>
            <person name="Cannon C."/>
            <person name="Castanera R."/>
            <person name="Culley D."/>
            <person name="Daum C."/>
            <person name="Ezra D."/>
            <person name="Gonzalez J."/>
            <person name="Henrissat B."/>
            <person name="Kuo A."/>
            <person name="Liang C."/>
            <person name="Lipzen A."/>
            <person name="Lutzoni F."/>
            <person name="Magnuson J."/>
            <person name="Mondo S."/>
            <person name="Nolan M."/>
            <person name="Ohm R."/>
            <person name="Pangilinan J."/>
            <person name="Park H.-J."/>
            <person name="Ramirez L."/>
            <person name="Alfaro M."/>
            <person name="Sun H."/>
            <person name="Tritt A."/>
            <person name="Yoshinaga Y."/>
            <person name="Zwiers L.-H."/>
            <person name="Turgeon B."/>
            <person name="Goodwin S."/>
            <person name="Spatafora J."/>
            <person name="Crous P."/>
            <person name="Grigoriev I."/>
        </authorList>
    </citation>
    <scope>NUCLEOTIDE SEQUENCE</scope>
    <source>
        <strain evidence="3">CBS 116005</strain>
    </source>
</reference>
<keyword evidence="4" id="KW-1185">Reference proteome</keyword>
<keyword evidence="1" id="KW-0436">Ligase</keyword>
<evidence type="ECO:0000256" key="1">
    <source>
        <dbReference type="ARBA" id="ARBA00022598"/>
    </source>
</evidence>
<dbReference type="Gene3D" id="3.30.559.30">
    <property type="entry name" value="Nonribosomal peptide synthetase, condensation domain"/>
    <property type="match status" value="1"/>
</dbReference>
<protein>
    <submittedName>
        <fullName evidence="3">Uncharacterized protein</fullName>
    </submittedName>
</protein>
<evidence type="ECO:0000256" key="2">
    <source>
        <dbReference type="SAM" id="MobiDB-lite"/>
    </source>
</evidence>
<sequence>MAEFQHSANISTKHPRPEGYTPRALEFSIVTSDMPTPRSLLLQARISPNPSRCDREVQRHVLLSRSLDIGFISGSGPVSGCYRQSDKSKPILRTRIADSTRHGLVQVVLRNAEPVERSFNDLAAYLEVDRAQPMGLGTPLARWALVNCTLALTIHQAAYDLTSIKAMKEDCLRVFHGQEPTPRPPFGLFAERCMNVDESAGEAFWRPRFSKLAAIFPDLDP</sequence>
<dbReference type="OrthoDB" id="3944814at2759"/>
<dbReference type="SUPFAM" id="SSF52777">
    <property type="entry name" value="CoA-dependent acyltransferases"/>
    <property type="match status" value="1"/>
</dbReference>
<dbReference type="GO" id="GO:0005737">
    <property type="term" value="C:cytoplasm"/>
    <property type="evidence" value="ECO:0007669"/>
    <property type="project" value="TreeGrafter"/>
</dbReference>
<proteinExistence type="predicted"/>
<dbReference type="AlphaFoldDB" id="A0A6G1KU88"/>
<accession>A0A6G1KU88</accession>
<dbReference type="GO" id="GO:0031177">
    <property type="term" value="F:phosphopantetheine binding"/>
    <property type="evidence" value="ECO:0007669"/>
    <property type="project" value="TreeGrafter"/>
</dbReference>
<dbReference type="GO" id="GO:0043041">
    <property type="term" value="P:amino acid activation for nonribosomal peptide biosynthetic process"/>
    <property type="evidence" value="ECO:0007669"/>
    <property type="project" value="TreeGrafter"/>
</dbReference>
<feature type="region of interest" description="Disordered" evidence="2">
    <location>
        <begin position="1"/>
        <end position="22"/>
    </location>
</feature>
<name>A0A6G1KU88_9PEZI</name>
<dbReference type="InterPro" id="IPR023213">
    <property type="entry name" value="CAT-like_dom_sf"/>
</dbReference>
<dbReference type="PANTHER" id="PTHR45527:SF3">
    <property type="entry name" value="SIDEROPHORE SYNTHETASE (EUROFUNG)"/>
    <property type="match status" value="1"/>
</dbReference>
<feature type="compositionally biased region" description="Polar residues" evidence="2">
    <location>
        <begin position="1"/>
        <end position="12"/>
    </location>
</feature>
<evidence type="ECO:0000313" key="3">
    <source>
        <dbReference type="EMBL" id="KAF2763829.1"/>
    </source>
</evidence>
<dbReference type="Proteomes" id="UP000799436">
    <property type="component" value="Unassembled WGS sequence"/>
</dbReference>
<dbReference type="Gene3D" id="3.30.559.10">
    <property type="entry name" value="Chloramphenicol acetyltransferase-like domain"/>
    <property type="match status" value="1"/>
</dbReference>
<dbReference type="GO" id="GO:0044550">
    <property type="term" value="P:secondary metabolite biosynthetic process"/>
    <property type="evidence" value="ECO:0007669"/>
    <property type="project" value="TreeGrafter"/>
</dbReference>
<evidence type="ECO:0000313" key="4">
    <source>
        <dbReference type="Proteomes" id="UP000799436"/>
    </source>
</evidence>
<dbReference type="GO" id="GO:0016874">
    <property type="term" value="F:ligase activity"/>
    <property type="evidence" value="ECO:0007669"/>
    <property type="project" value="UniProtKB-KW"/>
</dbReference>
<organism evidence="3 4">
    <name type="scientific">Teratosphaeria nubilosa</name>
    <dbReference type="NCBI Taxonomy" id="161662"/>
    <lineage>
        <taxon>Eukaryota</taxon>
        <taxon>Fungi</taxon>
        <taxon>Dikarya</taxon>
        <taxon>Ascomycota</taxon>
        <taxon>Pezizomycotina</taxon>
        <taxon>Dothideomycetes</taxon>
        <taxon>Dothideomycetidae</taxon>
        <taxon>Mycosphaerellales</taxon>
        <taxon>Teratosphaeriaceae</taxon>
        <taxon>Teratosphaeria</taxon>
    </lineage>
</organism>